<dbReference type="EMBL" id="NMQW01000022">
    <property type="protein sequence ID" value="OXM85376.1"/>
    <property type="molecule type" value="Genomic_DNA"/>
</dbReference>
<dbReference type="AlphaFoldDB" id="A0A229UPG4"/>
<dbReference type="Proteomes" id="UP000215509">
    <property type="component" value="Unassembled WGS sequence"/>
</dbReference>
<name>A0A229UPG4_9BACL</name>
<sequence length="131" mass="14491">MAENEYYIVRGAKMQCDCGSHKRRINLPESHGSYVNGKPMMNEDDKQFTVNVPHFGICKSPSNQTGDTIYLISEEGATISGPPCRPMLLEKWMKTKASAKVEGKPALTTESLLVCGHKGQITFVNNGQQDE</sequence>
<evidence type="ECO:0000313" key="2">
    <source>
        <dbReference type="Proteomes" id="UP000215509"/>
    </source>
</evidence>
<evidence type="ECO:0000313" key="1">
    <source>
        <dbReference type="EMBL" id="OXM85376.1"/>
    </source>
</evidence>
<dbReference type="RefSeq" id="WP_094015737.1">
    <property type="nucleotide sequence ID" value="NZ_NMQW01000022.1"/>
</dbReference>
<dbReference type="OrthoDB" id="2733241at2"/>
<protein>
    <recommendedName>
        <fullName evidence="3">DUF4280 domain-containing protein</fullName>
    </recommendedName>
</protein>
<comment type="caution">
    <text evidence="1">The sequence shown here is derived from an EMBL/GenBank/DDBJ whole genome shotgun (WGS) entry which is preliminary data.</text>
</comment>
<evidence type="ECO:0008006" key="3">
    <source>
        <dbReference type="Google" id="ProtNLM"/>
    </source>
</evidence>
<organism evidence="1 2">
    <name type="scientific">Paenibacillus rigui</name>
    <dbReference type="NCBI Taxonomy" id="554312"/>
    <lineage>
        <taxon>Bacteria</taxon>
        <taxon>Bacillati</taxon>
        <taxon>Bacillota</taxon>
        <taxon>Bacilli</taxon>
        <taxon>Bacillales</taxon>
        <taxon>Paenibacillaceae</taxon>
        <taxon>Paenibacillus</taxon>
    </lineage>
</organism>
<reference evidence="1 2" key="1">
    <citation type="submission" date="2017-07" db="EMBL/GenBank/DDBJ databases">
        <title>Genome sequencing and assembly of Paenibacillus rigui.</title>
        <authorList>
            <person name="Mayilraj S."/>
        </authorList>
    </citation>
    <scope>NUCLEOTIDE SEQUENCE [LARGE SCALE GENOMIC DNA]</scope>
    <source>
        <strain evidence="1 2">JCM 16352</strain>
    </source>
</reference>
<keyword evidence="2" id="KW-1185">Reference proteome</keyword>
<accession>A0A229UPG4</accession>
<dbReference type="Pfam" id="PF14107">
    <property type="entry name" value="DUF4280"/>
    <property type="match status" value="1"/>
</dbReference>
<gene>
    <name evidence="1" type="ORF">CF651_15275</name>
</gene>
<dbReference type="InterPro" id="IPR025460">
    <property type="entry name" value="DUF4280"/>
</dbReference>
<proteinExistence type="predicted"/>